<name>B6BKI8_SULGG</name>
<organism evidence="2 3">
    <name type="scientific">Sulfurimonas gotlandica (strain DSM 19862 / JCM 16533 / GD1)</name>
    <dbReference type="NCBI Taxonomy" id="929558"/>
    <lineage>
        <taxon>Bacteria</taxon>
        <taxon>Pseudomonadati</taxon>
        <taxon>Campylobacterota</taxon>
        <taxon>Epsilonproteobacteria</taxon>
        <taxon>Campylobacterales</taxon>
        <taxon>Sulfurimonadaceae</taxon>
        <taxon>Sulfurimonas</taxon>
    </lineage>
</organism>
<dbReference type="STRING" id="929558.SMGD1_0516"/>
<evidence type="ECO:0000313" key="2">
    <source>
        <dbReference type="EMBL" id="EHP29043.1"/>
    </source>
</evidence>
<evidence type="ECO:0000313" key="3">
    <source>
        <dbReference type="Proteomes" id="UP000006431"/>
    </source>
</evidence>
<dbReference type="EMBL" id="AFRZ01000001">
    <property type="protein sequence ID" value="EHP29043.1"/>
    <property type="molecule type" value="Genomic_DNA"/>
</dbReference>
<sequence length="411" mass="47468">MIIKDKNIYIKSLSSDFIEDSYVNWMNDKEVTKFMVSRDKIFSQNDLVMYVKKMKESHSSYLFGIYLKDNDKYIGNIKIGDVDTVKKSADIGLMIGNKSEWGKGYASEAINCVVDYAFNVLKLSRLWAGMFKINYGSYKAFINNGFKEIDNSRKKVSLEGKLEDTLMLEKENILNINISIEARMTSSRLPGKTLKLINGKPSLEIMVNRIKKTKLVDSIIVATTTNKEDDEIVSWCRENNINYFRGSENNVYDRVLKTHQQYNTNIVVELTGDCILLDDTLVDDAVKTYLDNKYDYVSLADPFGMSVQVYSLKTLESISKDRELEYQDMEHVTPYLYTSGKYNTYIKKVREDLMSSEHLLLLDTMEDWCVIENVCKNFSNFDFSCEDIADFVKDNPNKVDKNKFIPRKGLS</sequence>
<dbReference type="Proteomes" id="UP000006431">
    <property type="component" value="Unassembled WGS sequence"/>
</dbReference>
<dbReference type="AlphaFoldDB" id="B6BKI8"/>
<keyword evidence="3" id="KW-1185">Reference proteome</keyword>
<dbReference type="GO" id="GO:0005829">
    <property type="term" value="C:cytosol"/>
    <property type="evidence" value="ECO:0007669"/>
    <property type="project" value="TreeGrafter"/>
</dbReference>
<comment type="caution">
    <text evidence="2">The sequence shown here is derived from an EMBL/GenBank/DDBJ whole genome shotgun (WGS) entry which is preliminary data.</text>
</comment>
<accession>B6BKI8</accession>
<feature type="domain" description="N-acetyltransferase" evidence="1">
    <location>
        <begin position="8"/>
        <end position="169"/>
    </location>
</feature>
<dbReference type="RefSeq" id="WP_008338078.1">
    <property type="nucleotide sequence ID" value="NZ_AFRZ01000001.1"/>
</dbReference>
<dbReference type="GO" id="GO:0008781">
    <property type="term" value="F:N-acylneuraminate cytidylyltransferase activity"/>
    <property type="evidence" value="ECO:0007669"/>
    <property type="project" value="UniProtKB-EC"/>
</dbReference>
<dbReference type="PATRIC" id="fig|929558.5.peg.514"/>
<dbReference type="SUPFAM" id="SSF53448">
    <property type="entry name" value="Nucleotide-diphospho-sugar transferases"/>
    <property type="match status" value="1"/>
</dbReference>
<dbReference type="GO" id="GO:0016747">
    <property type="term" value="F:acyltransferase activity, transferring groups other than amino-acyl groups"/>
    <property type="evidence" value="ECO:0007669"/>
    <property type="project" value="InterPro"/>
</dbReference>
<dbReference type="Gene3D" id="3.40.630.30">
    <property type="match status" value="1"/>
</dbReference>
<dbReference type="eggNOG" id="COG1861">
    <property type="taxonomic scope" value="Bacteria"/>
</dbReference>
<dbReference type="InterPro" id="IPR029044">
    <property type="entry name" value="Nucleotide-diphossugar_trans"/>
</dbReference>
<dbReference type="InterPro" id="IPR016181">
    <property type="entry name" value="Acyl_CoA_acyltransferase"/>
</dbReference>
<reference evidence="2 3" key="1">
    <citation type="journal article" date="2012" name="Proc. Natl. Acad. Sci. U.S.A.">
        <title>Genome and physiology of a model Epsilonproteobacterium responsible for sulfide detoxification in marine oxygen depletion zones.</title>
        <authorList>
            <person name="Grote J."/>
            <person name="Schott T."/>
            <person name="Bruckner C.G."/>
            <person name="Glockner F.O."/>
            <person name="Jost G."/>
            <person name="Teeling H."/>
            <person name="Labrenz M."/>
            <person name="Jurgens K."/>
        </authorList>
    </citation>
    <scope>NUCLEOTIDE SEQUENCE [LARGE SCALE GENOMIC DNA]</scope>
    <source>
        <strain evidence="2 3">GD1</strain>
    </source>
</reference>
<dbReference type="Gene3D" id="3.90.550.10">
    <property type="entry name" value="Spore Coat Polysaccharide Biosynthesis Protein SpsA, Chain A"/>
    <property type="match status" value="1"/>
</dbReference>
<dbReference type="eggNOG" id="COG1670">
    <property type="taxonomic scope" value="Bacteria"/>
</dbReference>
<proteinExistence type="predicted"/>
<gene>
    <name evidence="2" type="ORF">SMGD1_0516</name>
</gene>
<dbReference type="SUPFAM" id="SSF55729">
    <property type="entry name" value="Acyl-CoA N-acyltransferases (Nat)"/>
    <property type="match status" value="1"/>
</dbReference>
<dbReference type="PANTHER" id="PTHR42866:SF1">
    <property type="entry name" value="SPORE COAT POLYSACCHARIDE BIOSYNTHESIS PROTEIN SPSF"/>
    <property type="match status" value="1"/>
</dbReference>
<protein>
    <submittedName>
        <fullName evidence="2">Acylneuraminate cytidylyltransferase</fullName>
        <ecNumber evidence="2">2.7.7.43</ecNumber>
    </submittedName>
</protein>
<dbReference type="OrthoDB" id="9805604at2"/>
<accession>H1FVB7</accession>
<dbReference type="PANTHER" id="PTHR42866">
    <property type="entry name" value="3-DEOXY-MANNO-OCTULOSONATE CYTIDYLYLTRANSFERASE"/>
    <property type="match status" value="1"/>
</dbReference>
<dbReference type="InterPro" id="IPR000182">
    <property type="entry name" value="GNAT_dom"/>
</dbReference>
<keyword evidence="2" id="KW-0548">Nucleotidyltransferase</keyword>
<dbReference type="Pfam" id="PF02348">
    <property type="entry name" value="CTP_transf_3"/>
    <property type="match status" value="1"/>
</dbReference>
<evidence type="ECO:0000259" key="1">
    <source>
        <dbReference type="PROSITE" id="PS51186"/>
    </source>
</evidence>
<dbReference type="PROSITE" id="PS51186">
    <property type="entry name" value="GNAT"/>
    <property type="match status" value="1"/>
</dbReference>
<keyword evidence="2" id="KW-0808">Transferase</keyword>
<dbReference type="HOGENOM" id="CLU_668893_0_0_7"/>
<dbReference type="InterPro" id="IPR003329">
    <property type="entry name" value="Cytidylyl_trans"/>
</dbReference>
<dbReference type="EC" id="2.7.7.43" evidence="2"/>
<dbReference type="Pfam" id="PF13302">
    <property type="entry name" value="Acetyltransf_3"/>
    <property type="match status" value="1"/>
</dbReference>